<proteinExistence type="predicted"/>
<evidence type="ECO:0000313" key="1">
    <source>
        <dbReference type="EMBL" id="KAJ7716664.1"/>
    </source>
</evidence>
<dbReference type="EMBL" id="JARJLG010000329">
    <property type="protein sequence ID" value="KAJ7716664.1"/>
    <property type="molecule type" value="Genomic_DNA"/>
</dbReference>
<evidence type="ECO:0000313" key="2">
    <source>
        <dbReference type="Proteomes" id="UP001215280"/>
    </source>
</evidence>
<protein>
    <submittedName>
        <fullName evidence="1">Uncharacterized protein</fullName>
    </submittedName>
</protein>
<reference evidence="1" key="1">
    <citation type="submission" date="2023-03" db="EMBL/GenBank/DDBJ databases">
        <title>Massive genome expansion in bonnet fungi (Mycena s.s.) driven by repeated elements and novel gene families across ecological guilds.</title>
        <authorList>
            <consortium name="Lawrence Berkeley National Laboratory"/>
            <person name="Harder C.B."/>
            <person name="Miyauchi S."/>
            <person name="Viragh M."/>
            <person name="Kuo A."/>
            <person name="Thoen E."/>
            <person name="Andreopoulos B."/>
            <person name="Lu D."/>
            <person name="Skrede I."/>
            <person name="Drula E."/>
            <person name="Henrissat B."/>
            <person name="Morin E."/>
            <person name="Kohler A."/>
            <person name="Barry K."/>
            <person name="LaButti K."/>
            <person name="Morin E."/>
            <person name="Salamov A."/>
            <person name="Lipzen A."/>
            <person name="Mereny Z."/>
            <person name="Hegedus B."/>
            <person name="Baldrian P."/>
            <person name="Stursova M."/>
            <person name="Weitz H."/>
            <person name="Taylor A."/>
            <person name="Grigoriev I.V."/>
            <person name="Nagy L.G."/>
            <person name="Martin F."/>
            <person name="Kauserud H."/>
        </authorList>
    </citation>
    <scope>NUCLEOTIDE SEQUENCE</scope>
    <source>
        <strain evidence="1">CBHHK188m</strain>
    </source>
</reference>
<organism evidence="1 2">
    <name type="scientific">Mycena maculata</name>
    <dbReference type="NCBI Taxonomy" id="230809"/>
    <lineage>
        <taxon>Eukaryota</taxon>
        <taxon>Fungi</taxon>
        <taxon>Dikarya</taxon>
        <taxon>Basidiomycota</taxon>
        <taxon>Agaricomycotina</taxon>
        <taxon>Agaricomycetes</taxon>
        <taxon>Agaricomycetidae</taxon>
        <taxon>Agaricales</taxon>
        <taxon>Marasmiineae</taxon>
        <taxon>Mycenaceae</taxon>
        <taxon>Mycena</taxon>
    </lineage>
</organism>
<dbReference type="Proteomes" id="UP001215280">
    <property type="component" value="Unassembled WGS sequence"/>
</dbReference>
<name>A0AAD7MH38_9AGAR</name>
<accession>A0AAD7MH38</accession>
<keyword evidence="2" id="KW-1185">Reference proteome</keyword>
<gene>
    <name evidence="1" type="ORF">DFH07DRAFT_862045</name>
</gene>
<comment type="caution">
    <text evidence="1">The sequence shown here is derived from an EMBL/GenBank/DDBJ whole genome shotgun (WGS) entry which is preliminary data.</text>
</comment>
<sequence length="147" mass="16594">MRPMNDPMARLTFIANSFRSVCDSTRRDGGGELPRRHELAQDLMNAFNGKASSDFARSFFKTMELYLGAVFDLVTSLSADREPENLMHSLTTWIRSVKAPATVYVASTGVIGEIPQQHREEWSDLGAHQVPRRESSVLGCWALRHPW</sequence>
<dbReference type="AlphaFoldDB" id="A0AAD7MH38"/>